<keyword evidence="6 9" id="KW-0326">Glycosidase</keyword>
<dbReference type="OrthoDB" id="187139at2759"/>
<dbReference type="Pfam" id="PF00295">
    <property type="entry name" value="Glyco_hydro_28"/>
    <property type="match status" value="2"/>
</dbReference>
<feature type="region of interest" description="Disordered" evidence="10">
    <location>
        <begin position="236"/>
        <end position="259"/>
    </location>
</feature>
<dbReference type="PROSITE" id="PS00502">
    <property type="entry name" value="POLYGALACTURONASE"/>
    <property type="match status" value="1"/>
</dbReference>
<dbReference type="Proteomes" id="UP000323000">
    <property type="component" value="Chromosome 9"/>
</dbReference>
<name>A0A5C7HGY9_9ROSI</name>
<dbReference type="InterPro" id="IPR012334">
    <property type="entry name" value="Pectin_lyas_fold"/>
</dbReference>
<evidence type="ECO:0000256" key="5">
    <source>
        <dbReference type="ARBA" id="ARBA00022801"/>
    </source>
</evidence>
<dbReference type="InterPro" id="IPR000743">
    <property type="entry name" value="Glyco_hydro_28"/>
</dbReference>
<dbReference type="AlphaFoldDB" id="A0A5C7HGY9"/>
<keyword evidence="5 9" id="KW-0378">Hydrolase</keyword>
<proteinExistence type="inferred from homology"/>
<sequence>MLLMLIFVSIADAQVFYIGKYGGKPNSDIAQALTSAYKEACASTTPSKVVVPKGRYNLSPVNFEGPCRAPIEFQFQDTFIAATEKTTEDSWVAFSRIDRITVSGGGVFDGQGPTAWGKDPTKLVITYGGKWVENFYESDETEFLKVHRNLTYNELVKVVQGVANIDLTRFTIVLRTLVDNTPNGAHRRLIVTSPSNGALWPQEAYNVRLVIFTSFEARKNISRTFQGHKLQLSMFRKEENRSEGGLSGGRETRPEEGDDAKVRRFMKKKKRFQFSSEAAALHIRDLAPGESINTDGIHIGRSSGINVIDSNIKTGDDCVSIGDGSQQITIQRVTCVPGHGISVGSLGKYENEEPVVGVAVRYCTLTGTSNGVRIKTWPASYEGSVSDMHFEDIIINNVGTLVLIDQAYCPWNQCNAKVPSKVKISGVTFKNIRGNSSTPIAVKLACSSGFPCQGVEIADIDLR</sequence>
<comment type="similarity">
    <text evidence="2 9">Belongs to the glycosyl hydrolase 28 family.</text>
</comment>
<keyword evidence="12" id="KW-1185">Reference proteome</keyword>
<evidence type="ECO:0000256" key="9">
    <source>
        <dbReference type="RuleBase" id="RU361169"/>
    </source>
</evidence>
<comment type="subcellular location">
    <subcellularLocation>
        <location evidence="1">Secreted</location>
        <location evidence="1">Cell wall</location>
    </subcellularLocation>
</comment>
<feature type="compositionally biased region" description="Basic and acidic residues" evidence="10">
    <location>
        <begin position="250"/>
        <end position="259"/>
    </location>
</feature>
<evidence type="ECO:0000256" key="7">
    <source>
        <dbReference type="ARBA" id="ARBA00023316"/>
    </source>
</evidence>
<evidence type="ECO:0000256" key="8">
    <source>
        <dbReference type="PROSITE-ProRule" id="PRU10052"/>
    </source>
</evidence>
<gene>
    <name evidence="11" type="ORF">EZV62_020742</name>
</gene>
<evidence type="ECO:0008006" key="13">
    <source>
        <dbReference type="Google" id="ProtNLM"/>
    </source>
</evidence>
<dbReference type="Gene3D" id="2.160.20.10">
    <property type="entry name" value="Single-stranded right-handed beta-helix, Pectin lyase-like"/>
    <property type="match status" value="2"/>
</dbReference>
<dbReference type="GO" id="GO:0071555">
    <property type="term" value="P:cell wall organization"/>
    <property type="evidence" value="ECO:0007669"/>
    <property type="project" value="UniProtKB-KW"/>
</dbReference>
<evidence type="ECO:0000256" key="3">
    <source>
        <dbReference type="ARBA" id="ARBA00022512"/>
    </source>
</evidence>
<dbReference type="InterPro" id="IPR011050">
    <property type="entry name" value="Pectin_lyase_fold/virulence"/>
</dbReference>
<protein>
    <recommendedName>
        <fullName evidence="13">Pectate lyase superfamily protein domain-containing protein</fullName>
    </recommendedName>
</protein>
<keyword evidence="4" id="KW-0964">Secreted</keyword>
<dbReference type="EMBL" id="VAHF01000009">
    <property type="protein sequence ID" value="TXG55486.1"/>
    <property type="molecule type" value="Genomic_DNA"/>
</dbReference>
<evidence type="ECO:0000256" key="6">
    <source>
        <dbReference type="ARBA" id="ARBA00023295"/>
    </source>
</evidence>
<evidence type="ECO:0000256" key="10">
    <source>
        <dbReference type="SAM" id="MobiDB-lite"/>
    </source>
</evidence>
<comment type="caution">
    <text evidence="11">The sequence shown here is derived from an EMBL/GenBank/DDBJ whole genome shotgun (WGS) entry which is preliminary data.</text>
</comment>
<evidence type="ECO:0000313" key="12">
    <source>
        <dbReference type="Proteomes" id="UP000323000"/>
    </source>
</evidence>
<dbReference type="GO" id="GO:0005975">
    <property type="term" value="P:carbohydrate metabolic process"/>
    <property type="evidence" value="ECO:0007669"/>
    <property type="project" value="InterPro"/>
</dbReference>
<evidence type="ECO:0000256" key="4">
    <source>
        <dbReference type="ARBA" id="ARBA00022525"/>
    </source>
</evidence>
<dbReference type="PANTHER" id="PTHR31375">
    <property type="match status" value="1"/>
</dbReference>
<evidence type="ECO:0000256" key="1">
    <source>
        <dbReference type="ARBA" id="ARBA00004191"/>
    </source>
</evidence>
<evidence type="ECO:0000256" key="2">
    <source>
        <dbReference type="ARBA" id="ARBA00008834"/>
    </source>
</evidence>
<keyword evidence="7" id="KW-0961">Cell wall biogenesis/degradation</keyword>
<accession>A0A5C7HGY9</accession>
<organism evidence="11 12">
    <name type="scientific">Acer yangbiense</name>
    <dbReference type="NCBI Taxonomy" id="1000413"/>
    <lineage>
        <taxon>Eukaryota</taxon>
        <taxon>Viridiplantae</taxon>
        <taxon>Streptophyta</taxon>
        <taxon>Embryophyta</taxon>
        <taxon>Tracheophyta</taxon>
        <taxon>Spermatophyta</taxon>
        <taxon>Magnoliopsida</taxon>
        <taxon>eudicotyledons</taxon>
        <taxon>Gunneridae</taxon>
        <taxon>Pentapetalae</taxon>
        <taxon>rosids</taxon>
        <taxon>malvids</taxon>
        <taxon>Sapindales</taxon>
        <taxon>Sapindaceae</taxon>
        <taxon>Hippocastanoideae</taxon>
        <taxon>Acereae</taxon>
        <taxon>Acer</taxon>
    </lineage>
</organism>
<keyword evidence="3" id="KW-0134">Cell wall</keyword>
<feature type="active site" evidence="8">
    <location>
        <position position="339"/>
    </location>
</feature>
<dbReference type="SUPFAM" id="SSF51126">
    <property type="entry name" value="Pectin lyase-like"/>
    <property type="match status" value="1"/>
</dbReference>
<dbReference type="GO" id="GO:0004650">
    <property type="term" value="F:polygalacturonase activity"/>
    <property type="evidence" value="ECO:0007669"/>
    <property type="project" value="InterPro"/>
</dbReference>
<reference evidence="12" key="1">
    <citation type="journal article" date="2019" name="Gigascience">
        <title>De novo genome assembly of the endangered Acer yangbiense, a plant species with extremely small populations endemic to Yunnan Province, China.</title>
        <authorList>
            <person name="Yang J."/>
            <person name="Wariss H.M."/>
            <person name="Tao L."/>
            <person name="Zhang R."/>
            <person name="Yun Q."/>
            <person name="Hollingsworth P."/>
            <person name="Dao Z."/>
            <person name="Luo G."/>
            <person name="Guo H."/>
            <person name="Ma Y."/>
            <person name="Sun W."/>
        </authorList>
    </citation>
    <scope>NUCLEOTIDE SEQUENCE [LARGE SCALE GENOMIC DNA]</scope>
    <source>
        <strain evidence="12">cv. Malutang</strain>
    </source>
</reference>
<evidence type="ECO:0000313" key="11">
    <source>
        <dbReference type="EMBL" id="TXG55486.1"/>
    </source>
</evidence>